<dbReference type="FunFam" id="4.10.1000.10:FF:000001">
    <property type="entry name" value="zinc finger CCCH domain-containing protein 15-like"/>
    <property type="match status" value="1"/>
</dbReference>
<accession>A0A1E4TG09</accession>
<dbReference type="InterPro" id="IPR000571">
    <property type="entry name" value="Znf_CCCH"/>
</dbReference>
<dbReference type="AlphaFoldDB" id="A0A1E4TG09"/>
<feature type="region of interest" description="Disordered" evidence="6">
    <location>
        <begin position="91"/>
        <end position="129"/>
    </location>
</feature>
<feature type="compositionally biased region" description="Low complexity" evidence="6">
    <location>
        <begin position="108"/>
        <end position="120"/>
    </location>
</feature>
<dbReference type="FunFam" id="4.10.1000.10:FF:000018">
    <property type="entry name" value="Zinc finger protein"/>
    <property type="match status" value="1"/>
</dbReference>
<dbReference type="EMBL" id="KV453842">
    <property type="protein sequence ID" value="ODV90705.1"/>
    <property type="molecule type" value="Genomic_DNA"/>
</dbReference>
<dbReference type="PANTHER" id="PTHR12547:SF18">
    <property type="entry name" value="PROTEIN TIS11"/>
    <property type="match status" value="1"/>
</dbReference>
<feature type="zinc finger region" description="C3H1-type" evidence="5">
    <location>
        <begin position="246"/>
        <end position="274"/>
    </location>
</feature>
<keyword evidence="3 5" id="KW-0863">Zinc-finger</keyword>
<dbReference type="GO" id="GO:0008270">
    <property type="term" value="F:zinc ion binding"/>
    <property type="evidence" value="ECO:0007669"/>
    <property type="project" value="UniProtKB-KW"/>
</dbReference>
<dbReference type="GO" id="GO:0006879">
    <property type="term" value="P:intracellular iron ion homeostasis"/>
    <property type="evidence" value="ECO:0007669"/>
    <property type="project" value="UniProtKB-ARBA"/>
</dbReference>
<evidence type="ECO:0000259" key="7">
    <source>
        <dbReference type="PROSITE" id="PS50103"/>
    </source>
</evidence>
<dbReference type="SMART" id="SM00356">
    <property type="entry name" value="ZnF_C3H1"/>
    <property type="match status" value="2"/>
</dbReference>
<dbReference type="GO" id="GO:0003729">
    <property type="term" value="F:mRNA binding"/>
    <property type="evidence" value="ECO:0007669"/>
    <property type="project" value="InterPro"/>
</dbReference>
<keyword evidence="2" id="KW-0677">Repeat</keyword>
<evidence type="ECO:0000256" key="6">
    <source>
        <dbReference type="SAM" id="MobiDB-lite"/>
    </source>
</evidence>
<dbReference type="GO" id="GO:0010468">
    <property type="term" value="P:regulation of gene expression"/>
    <property type="evidence" value="ECO:0007669"/>
    <property type="project" value="UniProtKB-ARBA"/>
</dbReference>
<dbReference type="InterPro" id="IPR036855">
    <property type="entry name" value="Znf_CCCH_sf"/>
</dbReference>
<feature type="compositionally biased region" description="Basic and acidic residues" evidence="6">
    <location>
        <begin position="214"/>
        <end position="233"/>
    </location>
</feature>
<evidence type="ECO:0000256" key="3">
    <source>
        <dbReference type="ARBA" id="ARBA00022771"/>
    </source>
</evidence>
<keyword evidence="4 5" id="KW-0862">Zinc</keyword>
<dbReference type="Pfam" id="PF00642">
    <property type="entry name" value="zf-CCCH"/>
    <property type="match status" value="1"/>
</dbReference>
<dbReference type="OrthoDB" id="410307at2759"/>
<organism evidence="8 9">
    <name type="scientific">Tortispora caseinolytica NRRL Y-17796</name>
    <dbReference type="NCBI Taxonomy" id="767744"/>
    <lineage>
        <taxon>Eukaryota</taxon>
        <taxon>Fungi</taxon>
        <taxon>Dikarya</taxon>
        <taxon>Ascomycota</taxon>
        <taxon>Saccharomycotina</taxon>
        <taxon>Trigonopsidomycetes</taxon>
        <taxon>Trigonopsidales</taxon>
        <taxon>Trigonopsidaceae</taxon>
        <taxon>Tortispora</taxon>
    </lineage>
</organism>
<gene>
    <name evidence="8" type="ORF">CANCADRAFT_109867</name>
</gene>
<name>A0A1E4TG09_9ASCO</name>
<dbReference type="Proteomes" id="UP000095023">
    <property type="component" value="Unassembled WGS sequence"/>
</dbReference>
<evidence type="ECO:0000256" key="1">
    <source>
        <dbReference type="ARBA" id="ARBA00022723"/>
    </source>
</evidence>
<dbReference type="InterPro" id="IPR045877">
    <property type="entry name" value="ZFP36-like"/>
</dbReference>
<feature type="domain" description="C3H1-type" evidence="7">
    <location>
        <begin position="246"/>
        <end position="274"/>
    </location>
</feature>
<feature type="zinc finger region" description="C3H1-type" evidence="5">
    <location>
        <begin position="284"/>
        <end position="312"/>
    </location>
</feature>
<feature type="region of interest" description="Disordered" evidence="6">
    <location>
        <begin position="196"/>
        <end position="240"/>
    </location>
</feature>
<sequence length="323" mass="35178">MSIDKHSFANANLPYYRTPSINSSISRSFDSIVSVNSAQFSNRTSSASSSASSDVALHTSPSLPQFISGLTESRHYSHTVDDNTLTPYSLSASNTLSSESSHRAQKRSSTISLSATAASTQPTIAPRPKGLSYLNQKALLIDNAKERQLDQRISSRSGIAGLSLRPNNNLTSTPMFHSASASSVKSVPLTETLSSASTLSLPPSFGPIGSPKTPPKENDDRSISSSDNIDRPENIAPGKAKTNTSLYKTEMCASYSAWGYCLYYEKCQFAHGPEELRPVVRHAKWRTKICAKWQANGSCKYGSRCCFMHPEPSDNRNHGHHLR</sequence>
<dbReference type="PROSITE" id="PS50103">
    <property type="entry name" value="ZF_C3H1"/>
    <property type="match status" value="2"/>
</dbReference>
<evidence type="ECO:0000256" key="5">
    <source>
        <dbReference type="PROSITE-ProRule" id="PRU00723"/>
    </source>
</evidence>
<dbReference type="SUPFAM" id="SSF90229">
    <property type="entry name" value="CCCH zinc finger"/>
    <property type="match status" value="2"/>
</dbReference>
<dbReference type="PANTHER" id="PTHR12547">
    <property type="entry name" value="CCCH ZINC FINGER/TIS11-RELATED"/>
    <property type="match status" value="1"/>
</dbReference>
<dbReference type="Gene3D" id="4.10.1000.10">
    <property type="entry name" value="Zinc finger, CCCH-type"/>
    <property type="match status" value="2"/>
</dbReference>
<evidence type="ECO:0000256" key="2">
    <source>
        <dbReference type="ARBA" id="ARBA00022737"/>
    </source>
</evidence>
<keyword evidence="1 5" id="KW-0479">Metal-binding</keyword>
<reference evidence="9" key="1">
    <citation type="submission" date="2016-02" db="EMBL/GenBank/DDBJ databases">
        <title>Comparative genomics of biotechnologically important yeasts.</title>
        <authorList>
            <consortium name="DOE Joint Genome Institute"/>
            <person name="Riley R."/>
            <person name="Haridas S."/>
            <person name="Wolfe K.H."/>
            <person name="Lopes M.R."/>
            <person name="Hittinger C.T."/>
            <person name="Goker M."/>
            <person name="Salamov A."/>
            <person name="Wisecaver J."/>
            <person name="Long T.M."/>
            <person name="Aerts A.L."/>
            <person name="Barry K."/>
            <person name="Choi C."/>
            <person name="Clum A."/>
            <person name="Coughlan A.Y."/>
            <person name="Deshpande S."/>
            <person name="Douglass A.P."/>
            <person name="Hanson S.J."/>
            <person name="Klenk H.-P."/>
            <person name="Labutti K."/>
            <person name="Lapidus A."/>
            <person name="Lindquist E."/>
            <person name="Lipzen A."/>
            <person name="Meier-Kolthoff J.P."/>
            <person name="Ohm R.A."/>
            <person name="Otillar R.P."/>
            <person name="Pangilinan J."/>
            <person name="Peng Y."/>
            <person name="Rokas A."/>
            <person name="Rosa C.A."/>
            <person name="Scheuner C."/>
            <person name="Sibirny A.A."/>
            <person name="Slot J.C."/>
            <person name="Stielow J.B."/>
            <person name="Sun H."/>
            <person name="Kurtzman C.P."/>
            <person name="Blackwell M."/>
            <person name="Jeffries T.W."/>
            <person name="Grigoriev I.V."/>
        </authorList>
    </citation>
    <scope>NUCLEOTIDE SEQUENCE [LARGE SCALE GENOMIC DNA]</scope>
    <source>
        <strain evidence="9">NRRL Y-17796</strain>
    </source>
</reference>
<feature type="domain" description="C3H1-type" evidence="7">
    <location>
        <begin position="284"/>
        <end position="312"/>
    </location>
</feature>
<evidence type="ECO:0000313" key="8">
    <source>
        <dbReference type="EMBL" id="ODV90705.1"/>
    </source>
</evidence>
<evidence type="ECO:0000256" key="4">
    <source>
        <dbReference type="ARBA" id="ARBA00022833"/>
    </source>
</evidence>
<proteinExistence type="predicted"/>
<protein>
    <recommendedName>
        <fullName evidence="7">C3H1-type domain-containing protein</fullName>
    </recommendedName>
</protein>
<keyword evidence="9" id="KW-1185">Reference proteome</keyword>
<evidence type="ECO:0000313" key="9">
    <source>
        <dbReference type="Proteomes" id="UP000095023"/>
    </source>
</evidence>